<keyword evidence="2" id="KW-0472">Membrane</keyword>
<reference evidence="4" key="1">
    <citation type="journal article" date="2022" name="Int. J. Mol. Sci.">
        <title>Draft Genome of Tanacetum Coccineum: Genomic Comparison of Closely Related Tanacetum-Family Plants.</title>
        <authorList>
            <person name="Yamashiro T."/>
            <person name="Shiraishi A."/>
            <person name="Nakayama K."/>
            <person name="Satake H."/>
        </authorList>
    </citation>
    <scope>NUCLEOTIDE SEQUENCE</scope>
</reference>
<dbReference type="EMBL" id="BQNB010019003">
    <property type="protein sequence ID" value="GJT80549.1"/>
    <property type="molecule type" value="Genomic_DNA"/>
</dbReference>
<keyword evidence="2" id="KW-1133">Transmembrane helix</keyword>
<dbReference type="InterPro" id="IPR039537">
    <property type="entry name" value="Retrotran_Ty1/copia-like"/>
</dbReference>
<evidence type="ECO:0000256" key="2">
    <source>
        <dbReference type="SAM" id="Phobius"/>
    </source>
</evidence>
<evidence type="ECO:0000259" key="3">
    <source>
        <dbReference type="Pfam" id="PF13976"/>
    </source>
</evidence>
<evidence type="ECO:0000313" key="5">
    <source>
        <dbReference type="Proteomes" id="UP001151760"/>
    </source>
</evidence>
<gene>
    <name evidence="4" type="ORF">Tco_1054891</name>
</gene>
<accession>A0ABQ5GZ59</accession>
<dbReference type="InterPro" id="IPR025724">
    <property type="entry name" value="GAG-pre-integrase_dom"/>
</dbReference>
<keyword evidence="2" id="KW-0812">Transmembrane</keyword>
<sequence length="620" mass="70299">MKDIPAATTDTQDKRTQNEDDLTGDDLKHYEAYIEAMKFILISIPNDIYNSVDFDKFTAEIEESLSFVYNHFSQLINDMNRKKVIPHNVTIDTKFLNCLQREWYKYVTNVCLAKNLKKDIYDMLYDHLQQYESFINASRANTYASSLSFRSPSAYYVTHPPFVVDYDDDYKGDAVCDDQEDIITTTIMLLARAITQHNSTPTNNRLCTSSNIRNQAVVPADKVNIQSRNVGNVGRFARRSSNIQEEFVESNNVQKETGNENVQRTLQTSLVGNASTKDEAGVILSNEQNDFLLVDAPEMEELEEFSLNTCVMARIQKEELVSGIRGFILSRETLPNVRNAYATISSEESHRVAVGSIAEMLMYFMARATSTKSWLWHQRLSHINFDTINDLARNYLVTGLPKFKYHKEHLCPSCEQGKSKRASHPLKPFPNSKQRLHLLHMDLCGPMKIASINGKRYILISPFFMYSGLSVILRMIVKILGNLVQKVTLAFSLVILLIPVYNRRTKKIMETMNVKFDELSAMAFKQSSLKLGLQSLTSGHISSGLDLPYDLSTITTQRPTEGELVLLFEAMYDDHIGGQPLAAPRTILAGQAPQVLQTPTATITNSLTPPRPRHQQIHPL</sequence>
<name>A0ABQ5GZ59_9ASTR</name>
<feature type="transmembrane region" description="Helical" evidence="2">
    <location>
        <begin position="483"/>
        <end position="502"/>
    </location>
</feature>
<evidence type="ECO:0000256" key="1">
    <source>
        <dbReference type="SAM" id="MobiDB-lite"/>
    </source>
</evidence>
<evidence type="ECO:0000313" key="4">
    <source>
        <dbReference type="EMBL" id="GJT80549.1"/>
    </source>
</evidence>
<dbReference type="PANTHER" id="PTHR42648:SF18">
    <property type="entry name" value="RETROTRANSPOSON, UNCLASSIFIED-LIKE PROTEIN"/>
    <property type="match status" value="1"/>
</dbReference>
<dbReference type="PANTHER" id="PTHR42648">
    <property type="entry name" value="TRANSPOSASE, PUTATIVE-RELATED"/>
    <property type="match status" value="1"/>
</dbReference>
<comment type="caution">
    <text evidence="4">The sequence shown here is derived from an EMBL/GenBank/DDBJ whole genome shotgun (WGS) entry which is preliminary data.</text>
</comment>
<organism evidence="4 5">
    <name type="scientific">Tanacetum coccineum</name>
    <dbReference type="NCBI Taxonomy" id="301880"/>
    <lineage>
        <taxon>Eukaryota</taxon>
        <taxon>Viridiplantae</taxon>
        <taxon>Streptophyta</taxon>
        <taxon>Embryophyta</taxon>
        <taxon>Tracheophyta</taxon>
        <taxon>Spermatophyta</taxon>
        <taxon>Magnoliopsida</taxon>
        <taxon>eudicotyledons</taxon>
        <taxon>Gunneridae</taxon>
        <taxon>Pentapetalae</taxon>
        <taxon>asterids</taxon>
        <taxon>campanulids</taxon>
        <taxon>Asterales</taxon>
        <taxon>Asteraceae</taxon>
        <taxon>Asteroideae</taxon>
        <taxon>Anthemideae</taxon>
        <taxon>Anthemidinae</taxon>
        <taxon>Tanacetum</taxon>
    </lineage>
</organism>
<feature type="region of interest" description="Disordered" evidence="1">
    <location>
        <begin position="1"/>
        <end position="22"/>
    </location>
</feature>
<dbReference type="Pfam" id="PF13976">
    <property type="entry name" value="gag_pre-integrs"/>
    <property type="match status" value="1"/>
</dbReference>
<dbReference type="Proteomes" id="UP001151760">
    <property type="component" value="Unassembled WGS sequence"/>
</dbReference>
<protein>
    <submittedName>
        <fullName evidence="4">Retrovirus-related pol polyprotein from transposon TNT 1-94</fullName>
    </submittedName>
</protein>
<reference evidence="4" key="2">
    <citation type="submission" date="2022-01" db="EMBL/GenBank/DDBJ databases">
        <authorList>
            <person name="Yamashiro T."/>
            <person name="Shiraishi A."/>
            <person name="Satake H."/>
            <person name="Nakayama K."/>
        </authorList>
    </citation>
    <scope>NUCLEOTIDE SEQUENCE</scope>
</reference>
<keyword evidence="5" id="KW-1185">Reference proteome</keyword>
<proteinExistence type="predicted"/>
<feature type="domain" description="GAG-pre-integrase" evidence="3">
    <location>
        <begin position="366"/>
        <end position="419"/>
    </location>
</feature>